<dbReference type="PANTHER" id="PTHR24567:SF74">
    <property type="entry name" value="HTH-TYPE TRANSCRIPTIONAL REGULATOR ARCR"/>
    <property type="match status" value="1"/>
</dbReference>
<dbReference type="SMART" id="SM00100">
    <property type="entry name" value="cNMP"/>
    <property type="match status" value="1"/>
</dbReference>
<reference evidence="7 8" key="1">
    <citation type="submission" date="2018-06" db="EMBL/GenBank/DDBJ databases">
        <authorList>
            <consortium name="Pathogen Informatics"/>
            <person name="Doyle S."/>
        </authorList>
    </citation>
    <scope>NUCLEOTIDE SEQUENCE [LARGE SCALE GENOMIC DNA]</scope>
    <source>
        <strain evidence="7 8">NCTC13163</strain>
    </source>
</reference>
<dbReference type="PROSITE" id="PS51063">
    <property type="entry name" value="HTH_CRP_2"/>
    <property type="match status" value="1"/>
</dbReference>
<keyword evidence="1" id="KW-0805">Transcription regulation</keyword>
<dbReference type="AlphaFoldDB" id="A0A377FRA2"/>
<dbReference type="InterPro" id="IPR036388">
    <property type="entry name" value="WH-like_DNA-bd_sf"/>
</dbReference>
<protein>
    <submittedName>
        <fullName evidence="7">Nitrogen-responsive regulatory protein</fullName>
    </submittedName>
</protein>
<dbReference type="Pfam" id="PF13545">
    <property type="entry name" value="HTH_Crp_2"/>
    <property type="match status" value="1"/>
</dbReference>
<dbReference type="Gene3D" id="1.10.10.10">
    <property type="entry name" value="Winged helix-like DNA-binding domain superfamily/Winged helix DNA-binding domain"/>
    <property type="match status" value="1"/>
</dbReference>
<evidence type="ECO:0000256" key="3">
    <source>
        <dbReference type="ARBA" id="ARBA00023159"/>
    </source>
</evidence>
<organism evidence="7 8">
    <name type="scientific">Exiguobacterium aurantiacum</name>
    <dbReference type="NCBI Taxonomy" id="33987"/>
    <lineage>
        <taxon>Bacteria</taxon>
        <taxon>Bacillati</taxon>
        <taxon>Bacillota</taxon>
        <taxon>Bacilli</taxon>
        <taxon>Bacillales</taxon>
        <taxon>Bacillales Family XII. Incertae Sedis</taxon>
        <taxon>Exiguobacterium</taxon>
    </lineage>
</organism>
<dbReference type="Proteomes" id="UP000254060">
    <property type="component" value="Unassembled WGS sequence"/>
</dbReference>
<feature type="domain" description="HTH crp-type" evidence="6">
    <location>
        <begin position="149"/>
        <end position="222"/>
    </location>
</feature>
<dbReference type="PANTHER" id="PTHR24567">
    <property type="entry name" value="CRP FAMILY TRANSCRIPTIONAL REGULATORY PROTEIN"/>
    <property type="match status" value="1"/>
</dbReference>
<dbReference type="InterPro" id="IPR050397">
    <property type="entry name" value="Env_Response_Regulators"/>
</dbReference>
<dbReference type="SMART" id="SM00419">
    <property type="entry name" value="HTH_CRP"/>
    <property type="match status" value="1"/>
</dbReference>
<dbReference type="Pfam" id="PF00027">
    <property type="entry name" value="cNMP_binding"/>
    <property type="match status" value="1"/>
</dbReference>
<dbReference type="InterPro" id="IPR014710">
    <property type="entry name" value="RmlC-like_jellyroll"/>
</dbReference>
<evidence type="ECO:0000313" key="7">
    <source>
        <dbReference type="EMBL" id="STO06975.1"/>
    </source>
</evidence>
<keyword evidence="4" id="KW-0804">Transcription</keyword>
<evidence type="ECO:0000313" key="8">
    <source>
        <dbReference type="Proteomes" id="UP000254060"/>
    </source>
</evidence>
<gene>
    <name evidence="7" type="primary">ntcA_1</name>
    <name evidence="7" type="ORF">NCTC13163_00316</name>
</gene>
<dbReference type="OrthoDB" id="9812325at2"/>
<keyword evidence="2" id="KW-0238">DNA-binding</keyword>
<dbReference type="GO" id="GO:0003700">
    <property type="term" value="F:DNA-binding transcription factor activity"/>
    <property type="evidence" value="ECO:0007669"/>
    <property type="project" value="TreeGrafter"/>
</dbReference>
<evidence type="ECO:0000256" key="1">
    <source>
        <dbReference type="ARBA" id="ARBA00023015"/>
    </source>
</evidence>
<dbReference type="Gene3D" id="2.60.120.10">
    <property type="entry name" value="Jelly Rolls"/>
    <property type="match status" value="1"/>
</dbReference>
<dbReference type="InterPro" id="IPR012318">
    <property type="entry name" value="HTH_CRP"/>
</dbReference>
<evidence type="ECO:0000256" key="4">
    <source>
        <dbReference type="ARBA" id="ARBA00023163"/>
    </source>
</evidence>
<dbReference type="InterPro" id="IPR036390">
    <property type="entry name" value="WH_DNA-bd_sf"/>
</dbReference>
<evidence type="ECO:0000259" key="6">
    <source>
        <dbReference type="PROSITE" id="PS51063"/>
    </source>
</evidence>
<dbReference type="InterPro" id="IPR018490">
    <property type="entry name" value="cNMP-bd_dom_sf"/>
</dbReference>
<dbReference type="GO" id="GO:0003677">
    <property type="term" value="F:DNA binding"/>
    <property type="evidence" value="ECO:0007669"/>
    <property type="project" value="UniProtKB-KW"/>
</dbReference>
<dbReference type="PROSITE" id="PS50042">
    <property type="entry name" value="CNMP_BINDING_3"/>
    <property type="match status" value="1"/>
</dbReference>
<dbReference type="CDD" id="cd00038">
    <property type="entry name" value="CAP_ED"/>
    <property type="match status" value="1"/>
</dbReference>
<dbReference type="EMBL" id="UGGP01000001">
    <property type="protein sequence ID" value="STO06975.1"/>
    <property type="molecule type" value="Genomic_DNA"/>
</dbReference>
<evidence type="ECO:0000259" key="5">
    <source>
        <dbReference type="PROSITE" id="PS50042"/>
    </source>
</evidence>
<dbReference type="GO" id="GO:0005829">
    <property type="term" value="C:cytosol"/>
    <property type="evidence" value="ECO:0007669"/>
    <property type="project" value="TreeGrafter"/>
</dbReference>
<proteinExistence type="predicted"/>
<feature type="domain" description="Cyclic nucleotide-binding" evidence="5">
    <location>
        <begin position="15"/>
        <end position="135"/>
    </location>
</feature>
<dbReference type="InterPro" id="IPR000595">
    <property type="entry name" value="cNMP-bd_dom"/>
</dbReference>
<dbReference type="SUPFAM" id="SSF51206">
    <property type="entry name" value="cAMP-binding domain-like"/>
    <property type="match status" value="1"/>
</dbReference>
<sequence>MSQRWTIDDLRQIDVFQKCASRELETLLPHVYCRTYRKGQILFMEGDPRERVYFLMDGYVKLERLNEAATYQYADYLKPKQLFPYSGMFTETYYRHSAEALTDISVIYMPTDRFEQLVSRNATMLLHIVGQMNRILDLHERRVQEIITPSATDRVLNTIHYLIEDLGERDADGVRVRCPFTTVELSRISGTSRETVSNILSRLRKEDILQVEARQLVTEHPEYFEQASH</sequence>
<dbReference type="STRING" id="1397694.GCA_000702585_00835"/>
<dbReference type="SUPFAM" id="SSF46785">
    <property type="entry name" value="Winged helix' DNA-binding domain"/>
    <property type="match status" value="1"/>
</dbReference>
<name>A0A377FRA2_9BACL</name>
<evidence type="ECO:0000256" key="2">
    <source>
        <dbReference type="ARBA" id="ARBA00023125"/>
    </source>
</evidence>
<accession>A0A377FRA2</accession>
<dbReference type="RefSeq" id="WP_029334150.1">
    <property type="nucleotide sequence ID" value="NZ_UGGP01000001.1"/>
</dbReference>
<keyword evidence="3" id="KW-0010">Activator</keyword>